<dbReference type="EMBL" id="PNBA02000016">
    <property type="protein sequence ID" value="KAG6397766.1"/>
    <property type="molecule type" value="Genomic_DNA"/>
</dbReference>
<evidence type="ECO:0000313" key="2">
    <source>
        <dbReference type="EMBL" id="KAG6397766.1"/>
    </source>
</evidence>
<evidence type="ECO:0000313" key="3">
    <source>
        <dbReference type="Proteomes" id="UP000298416"/>
    </source>
</evidence>
<reference evidence="2" key="2">
    <citation type="submission" date="2020-08" db="EMBL/GenBank/DDBJ databases">
        <title>Plant Genome Project.</title>
        <authorList>
            <person name="Zhang R.-G."/>
        </authorList>
    </citation>
    <scope>NUCLEOTIDE SEQUENCE</scope>
    <source>
        <strain evidence="2">Huo1</strain>
        <tissue evidence="2">Leaf</tissue>
    </source>
</reference>
<accession>A0A8X8ZAG4</accession>
<gene>
    <name evidence="2" type="ORF">SASPL_144227</name>
</gene>
<dbReference type="AlphaFoldDB" id="A0A8X8ZAG4"/>
<organism evidence="2">
    <name type="scientific">Salvia splendens</name>
    <name type="common">Scarlet sage</name>
    <dbReference type="NCBI Taxonomy" id="180675"/>
    <lineage>
        <taxon>Eukaryota</taxon>
        <taxon>Viridiplantae</taxon>
        <taxon>Streptophyta</taxon>
        <taxon>Embryophyta</taxon>
        <taxon>Tracheophyta</taxon>
        <taxon>Spermatophyta</taxon>
        <taxon>Magnoliopsida</taxon>
        <taxon>eudicotyledons</taxon>
        <taxon>Gunneridae</taxon>
        <taxon>Pentapetalae</taxon>
        <taxon>asterids</taxon>
        <taxon>lamiids</taxon>
        <taxon>Lamiales</taxon>
        <taxon>Lamiaceae</taxon>
        <taxon>Nepetoideae</taxon>
        <taxon>Mentheae</taxon>
        <taxon>Salviinae</taxon>
        <taxon>Salvia</taxon>
        <taxon>Salvia subgen. Calosphace</taxon>
        <taxon>core Calosphace</taxon>
    </lineage>
</organism>
<comment type="caution">
    <text evidence="2">The sequence shown here is derived from an EMBL/GenBank/DDBJ whole genome shotgun (WGS) entry which is preliminary data.</text>
</comment>
<protein>
    <submittedName>
        <fullName evidence="2">Uncharacterized protein</fullName>
    </submittedName>
</protein>
<keyword evidence="1" id="KW-0812">Transmembrane</keyword>
<keyword evidence="1" id="KW-0472">Membrane</keyword>
<reference evidence="2" key="1">
    <citation type="submission" date="2018-01" db="EMBL/GenBank/DDBJ databases">
        <authorList>
            <person name="Mao J.F."/>
        </authorList>
    </citation>
    <scope>NUCLEOTIDE SEQUENCE</scope>
    <source>
        <strain evidence="2">Huo1</strain>
        <tissue evidence="2">Leaf</tissue>
    </source>
</reference>
<name>A0A8X8ZAG4_SALSN</name>
<keyword evidence="3" id="KW-1185">Reference proteome</keyword>
<evidence type="ECO:0000256" key="1">
    <source>
        <dbReference type="SAM" id="Phobius"/>
    </source>
</evidence>
<proteinExistence type="predicted"/>
<sequence length="175" mass="19269">MASVAQFQALFVPSNSIKKSSLNGGNAFFGSSISLRRRALEELRSSLYHELRTTEGAKRQQQRFCGPVLAMTFNLMVSVGIILGNKMIRTARSRIRVQTGNNLECSATTTSRRTHALFPAGIPPDRMSTGLRAMPSPLGISSRSRNGHSDSRIALAKARTRVGLRQNRISSRFCM</sequence>
<keyword evidence="1" id="KW-1133">Transmembrane helix</keyword>
<feature type="transmembrane region" description="Helical" evidence="1">
    <location>
        <begin position="68"/>
        <end position="88"/>
    </location>
</feature>
<dbReference type="Proteomes" id="UP000298416">
    <property type="component" value="Unassembled WGS sequence"/>
</dbReference>